<name>A0AAP5LRN4_PAEAM</name>
<sequence length="327" mass="37544">MNKSKSIHKSTQSMRIQEIQLRPVFDLTAYEDGFVFVSASFGYDGNLYILWIDQIPERERGMFVQSDLQQKRVYKVLIVDSVQNCVKGITTLESHFNLHYVQPLGEDLLLVGARSRYYGQDRYDLNGKIVDRQGQLLHELLLGDGIERVQTSVEGNIWTSYFDEGVFGNFGWHEPVGAPGLIAWNRQGEQIYVNTKADIADCYALNVVSDQEVWFYYYTDFQLGRITDPYDQPQVSLVETGLSSSHVVATNGTFALFQSGYQKWQYSLLQQHGENKLSLAQKFSFVSVDGDADELHVLDGRKDQLLFKERSHLYMVSLDELPRAYDR</sequence>
<comment type="caution">
    <text evidence="1">The sequence shown here is derived from an EMBL/GenBank/DDBJ whole genome shotgun (WGS) entry which is preliminary data.</text>
</comment>
<organism evidence="1 2">
    <name type="scientific">Paenibacillus amylolyticus</name>
    <dbReference type="NCBI Taxonomy" id="1451"/>
    <lineage>
        <taxon>Bacteria</taxon>
        <taxon>Bacillati</taxon>
        <taxon>Bacillota</taxon>
        <taxon>Bacilli</taxon>
        <taxon>Bacillales</taxon>
        <taxon>Paenibacillaceae</taxon>
        <taxon>Paenibacillus</taxon>
    </lineage>
</organism>
<gene>
    <name evidence="1" type="ORF">J2W91_003092</name>
</gene>
<dbReference type="EMBL" id="JAVDTR010000008">
    <property type="protein sequence ID" value="MDR6724624.1"/>
    <property type="molecule type" value="Genomic_DNA"/>
</dbReference>
<evidence type="ECO:0000313" key="1">
    <source>
        <dbReference type="EMBL" id="MDR6724624.1"/>
    </source>
</evidence>
<protein>
    <submittedName>
        <fullName evidence="1">Uncharacterized protein</fullName>
    </submittedName>
</protein>
<dbReference type="RefSeq" id="WP_310141127.1">
    <property type="nucleotide sequence ID" value="NZ_JAVDTR010000008.1"/>
</dbReference>
<proteinExistence type="predicted"/>
<dbReference type="AlphaFoldDB" id="A0AAP5LRN4"/>
<reference evidence="1" key="1">
    <citation type="submission" date="2023-07" db="EMBL/GenBank/DDBJ databases">
        <title>Sorghum-associated microbial communities from plants grown in Nebraska, USA.</title>
        <authorList>
            <person name="Schachtman D."/>
        </authorList>
    </citation>
    <scope>NUCLEOTIDE SEQUENCE</scope>
    <source>
        <strain evidence="1">BE80</strain>
    </source>
</reference>
<dbReference type="Proteomes" id="UP001254832">
    <property type="component" value="Unassembled WGS sequence"/>
</dbReference>
<accession>A0AAP5LRN4</accession>
<evidence type="ECO:0000313" key="2">
    <source>
        <dbReference type="Proteomes" id="UP001254832"/>
    </source>
</evidence>